<dbReference type="SUPFAM" id="SSF55060">
    <property type="entry name" value="GHMP Kinase, C-terminal domain"/>
    <property type="match status" value="1"/>
</dbReference>
<gene>
    <name evidence="11 16" type="primary">galK</name>
    <name evidence="16" type="ORF">FJZ00_08450</name>
</gene>
<dbReference type="EC" id="2.7.1.6" evidence="11 12"/>
<dbReference type="GO" id="GO:0005829">
    <property type="term" value="C:cytosol"/>
    <property type="evidence" value="ECO:0007669"/>
    <property type="project" value="TreeGrafter"/>
</dbReference>
<evidence type="ECO:0000259" key="13">
    <source>
        <dbReference type="Pfam" id="PF00288"/>
    </source>
</evidence>
<dbReference type="InterPro" id="IPR006203">
    <property type="entry name" value="GHMP_knse_ATP-bd_CS"/>
</dbReference>
<evidence type="ECO:0000256" key="1">
    <source>
        <dbReference type="ARBA" id="ARBA00006566"/>
    </source>
</evidence>
<evidence type="ECO:0000256" key="9">
    <source>
        <dbReference type="ARBA" id="ARBA00023144"/>
    </source>
</evidence>
<keyword evidence="6 11" id="KW-0418">Kinase</keyword>
<dbReference type="PANTHER" id="PTHR10457:SF7">
    <property type="entry name" value="GALACTOKINASE-RELATED"/>
    <property type="match status" value="1"/>
</dbReference>
<dbReference type="PANTHER" id="PTHR10457">
    <property type="entry name" value="MEVALONATE KINASE/GALACTOKINASE"/>
    <property type="match status" value="1"/>
</dbReference>
<dbReference type="PIRSF" id="PIRSF000530">
    <property type="entry name" value="Galactokinase"/>
    <property type="match status" value="1"/>
</dbReference>
<reference evidence="16 17" key="1">
    <citation type="submission" date="2019-03" db="EMBL/GenBank/DDBJ databases">
        <title>Lake Tanganyika Metagenome-Assembled Genomes (MAGs).</title>
        <authorList>
            <person name="Tran P."/>
        </authorList>
    </citation>
    <scope>NUCLEOTIDE SEQUENCE [LARGE SCALE GENOMIC DNA]</scope>
    <source>
        <strain evidence="16">K_DeepCast_65m_m2_236</strain>
    </source>
</reference>
<keyword evidence="4 11" id="KW-0479">Metal-binding</keyword>
<comment type="similarity">
    <text evidence="1 11">Belongs to the GHMP kinase family. GalK subfamily.</text>
</comment>
<feature type="binding site" evidence="11">
    <location>
        <position position="68"/>
    </location>
    <ligand>
        <name>ATP</name>
        <dbReference type="ChEBI" id="CHEBI:30616"/>
    </ligand>
</feature>
<evidence type="ECO:0000256" key="3">
    <source>
        <dbReference type="ARBA" id="ARBA00022679"/>
    </source>
</evidence>
<dbReference type="GO" id="GO:0000287">
    <property type="term" value="F:magnesium ion binding"/>
    <property type="evidence" value="ECO:0007669"/>
    <property type="project" value="UniProtKB-UniRule"/>
</dbReference>
<evidence type="ECO:0000256" key="7">
    <source>
        <dbReference type="ARBA" id="ARBA00022840"/>
    </source>
</evidence>
<feature type="binding site" evidence="11">
    <location>
        <position position="127"/>
    </location>
    <ligand>
        <name>Mg(2+)</name>
        <dbReference type="ChEBI" id="CHEBI:18420"/>
    </ligand>
</feature>
<dbReference type="GO" id="GO:0005524">
    <property type="term" value="F:ATP binding"/>
    <property type="evidence" value="ECO:0007669"/>
    <property type="project" value="UniProtKB-UniRule"/>
</dbReference>
<evidence type="ECO:0000256" key="2">
    <source>
        <dbReference type="ARBA" id="ARBA00022490"/>
    </source>
</evidence>
<keyword evidence="3 11" id="KW-0808">Transferase</keyword>
<comment type="catalytic activity">
    <reaction evidence="11">
        <text>alpha-D-galactose + ATP = alpha-D-galactose 1-phosphate + ADP + H(+)</text>
        <dbReference type="Rhea" id="RHEA:13553"/>
        <dbReference type="ChEBI" id="CHEBI:15378"/>
        <dbReference type="ChEBI" id="CHEBI:28061"/>
        <dbReference type="ChEBI" id="CHEBI:30616"/>
        <dbReference type="ChEBI" id="CHEBI:58336"/>
        <dbReference type="ChEBI" id="CHEBI:456216"/>
        <dbReference type="EC" id="2.7.1.6"/>
    </reaction>
</comment>
<keyword evidence="9 11" id="KW-0299">Galactose metabolism</keyword>
<evidence type="ECO:0000256" key="4">
    <source>
        <dbReference type="ARBA" id="ARBA00022723"/>
    </source>
</evidence>
<dbReference type="EMBL" id="VGJX01000471">
    <property type="protein sequence ID" value="MBM3275171.1"/>
    <property type="molecule type" value="Genomic_DNA"/>
</dbReference>
<dbReference type="PRINTS" id="PR00959">
    <property type="entry name" value="MEVGALKINASE"/>
</dbReference>
<dbReference type="PRINTS" id="PR00473">
    <property type="entry name" value="GALCTOKINASE"/>
</dbReference>
<feature type="binding site" evidence="11">
    <location>
        <begin position="34"/>
        <end position="37"/>
    </location>
    <ligand>
        <name>substrate</name>
    </ligand>
</feature>
<feature type="domain" description="Galactokinase N-terminal" evidence="15">
    <location>
        <begin position="10"/>
        <end position="58"/>
    </location>
</feature>
<evidence type="ECO:0000259" key="15">
    <source>
        <dbReference type="Pfam" id="PF10509"/>
    </source>
</evidence>
<dbReference type="SUPFAM" id="SSF54211">
    <property type="entry name" value="Ribosomal protein S5 domain 2-like"/>
    <property type="match status" value="1"/>
</dbReference>
<feature type="binding site" evidence="11">
    <location>
        <position position="223"/>
    </location>
    <ligand>
        <name>substrate</name>
    </ligand>
</feature>
<dbReference type="FunFam" id="3.30.230.10:FF:000017">
    <property type="entry name" value="Galactokinase"/>
    <property type="match status" value="1"/>
</dbReference>
<dbReference type="Pfam" id="PF10509">
    <property type="entry name" value="GalKase_gal_bdg"/>
    <property type="match status" value="1"/>
</dbReference>
<dbReference type="InterPro" id="IPR020568">
    <property type="entry name" value="Ribosomal_Su5_D2-typ_SF"/>
</dbReference>
<dbReference type="Pfam" id="PF00288">
    <property type="entry name" value="GHMP_kinases_N"/>
    <property type="match status" value="1"/>
</dbReference>
<dbReference type="PROSITE" id="PS00627">
    <property type="entry name" value="GHMP_KINASES_ATP"/>
    <property type="match status" value="1"/>
</dbReference>
<comment type="pathway">
    <text evidence="11">Carbohydrate metabolism; galactose metabolism.</text>
</comment>
<evidence type="ECO:0000313" key="16">
    <source>
        <dbReference type="EMBL" id="MBM3275171.1"/>
    </source>
</evidence>
<feature type="site" description="Transition state stabilizer" evidence="11">
    <location>
        <position position="28"/>
    </location>
</feature>
<keyword evidence="10 11" id="KW-0119">Carbohydrate metabolism</keyword>
<feature type="binding site" evidence="11">
    <location>
        <begin position="121"/>
        <end position="127"/>
    </location>
    <ligand>
        <name>ATP</name>
        <dbReference type="ChEBI" id="CHEBI:30616"/>
    </ligand>
</feature>
<feature type="binding site" evidence="11">
    <location>
        <position position="159"/>
    </location>
    <ligand>
        <name>Mg(2+)</name>
        <dbReference type="ChEBI" id="CHEBI:18420"/>
    </ligand>
</feature>
<evidence type="ECO:0000313" key="17">
    <source>
        <dbReference type="Proteomes" id="UP000703893"/>
    </source>
</evidence>
<accession>A0A937X348</accession>
<dbReference type="Pfam" id="PF08544">
    <property type="entry name" value="GHMP_kinases_C"/>
    <property type="match status" value="1"/>
</dbReference>
<dbReference type="InterPro" id="IPR006204">
    <property type="entry name" value="GHMP_kinase_N_dom"/>
</dbReference>
<dbReference type="InterPro" id="IPR019539">
    <property type="entry name" value="GalKase_N"/>
</dbReference>
<feature type="active site" description="Proton acceptor" evidence="11">
    <location>
        <position position="171"/>
    </location>
</feature>
<dbReference type="Gene3D" id="3.30.70.890">
    <property type="entry name" value="GHMP kinase, C-terminal domain"/>
    <property type="match status" value="1"/>
</dbReference>
<dbReference type="AlphaFoldDB" id="A0A937X348"/>
<dbReference type="GO" id="GO:0006012">
    <property type="term" value="P:galactose metabolic process"/>
    <property type="evidence" value="ECO:0007669"/>
    <property type="project" value="UniProtKB-UniRule"/>
</dbReference>
<evidence type="ECO:0000256" key="10">
    <source>
        <dbReference type="ARBA" id="ARBA00023277"/>
    </source>
</evidence>
<dbReference type="FunFam" id="3.30.70.890:FF:000001">
    <property type="entry name" value="Galactokinase"/>
    <property type="match status" value="1"/>
</dbReference>
<evidence type="ECO:0000256" key="6">
    <source>
        <dbReference type="ARBA" id="ARBA00022777"/>
    </source>
</evidence>
<dbReference type="InterPro" id="IPR036554">
    <property type="entry name" value="GHMP_kinase_C_sf"/>
</dbReference>
<proteinExistence type="inferred from homology"/>
<evidence type="ECO:0000256" key="5">
    <source>
        <dbReference type="ARBA" id="ARBA00022741"/>
    </source>
</evidence>
<dbReference type="NCBIfam" id="TIGR00131">
    <property type="entry name" value="gal_kin"/>
    <property type="match status" value="1"/>
</dbReference>
<dbReference type="Gene3D" id="3.30.230.10">
    <property type="match status" value="1"/>
</dbReference>
<dbReference type="Proteomes" id="UP000703893">
    <property type="component" value="Unassembled WGS sequence"/>
</dbReference>
<evidence type="ECO:0000259" key="14">
    <source>
        <dbReference type="Pfam" id="PF08544"/>
    </source>
</evidence>
<evidence type="ECO:0000256" key="11">
    <source>
        <dbReference type="HAMAP-Rule" id="MF_00246"/>
    </source>
</evidence>
<organism evidence="16 17">
    <name type="scientific">Candidatus Tanganyikabacteria bacterium</name>
    <dbReference type="NCBI Taxonomy" id="2961651"/>
    <lineage>
        <taxon>Bacteria</taxon>
        <taxon>Bacillati</taxon>
        <taxon>Candidatus Sericytochromatia</taxon>
        <taxon>Candidatus Tanganyikabacteria</taxon>
    </lineage>
</organism>
<dbReference type="PROSITE" id="PS00106">
    <property type="entry name" value="GALACTOKINASE"/>
    <property type="match status" value="1"/>
</dbReference>
<protein>
    <recommendedName>
        <fullName evidence="11 12">Galactokinase</fullName>
        <ecNumber evidence="11 12">2.7.1.6</ecNumber>
    </recommendedName>
    <alternativeName>
        <fullName evidence="11">Galactose kinase</fullName>
    </alternativeName>
</protein>
<feature type="domain" description="GHMP kinase N-terminal" evidence="13">
    <location>
        <begin position="93"/>
        <end position="179"/>
    </location>
</feature>
<evidence type="ECO:0000256" key="12">
    <source>
        <dbReference type="NCBIfam" id="TIGR00131"/>
    </source>
</evidence>
<dbReference type="InterPro" id="IPR000705">
    <property type="entry name" value="Galactokinase"/>
</dbReference>
<keyword evidence="7 11" id="KW-0067">ATP-binding</keyword>
<dbReference type="InterPro" id="IPR013750">
    <property type="entry name" value="GHMP_kinase_C_dom"/>
</dbReference>
<dbReference type="GO" id="GO:0004335">
    <property type="term" value="F:galactokinase activity"/>
    <property type="evidence" value="ECO:0007669"/>
    <property type="project" value="UniProtKB-UniRule"/>
</dbReference>
<keyword evidence="5 11" id="KW-0547">Nucleotide-binding</keyword>
<dbReference type="InterPro" id="IPR019741">
    <property type="entry name" value="Galactokinase_CS"/>
</dbReference>
<dbReference type="InterPro" id="IPR006206">
    <property type="entry name" value="Mevalonate/galactokinase"/>
</dbReference>
<keyword evidence="2 11" id="KW-0963">Cytoplasm</keyword>
<dbReference type="HAMAP" id="MF_00246">
    <property type="entry name" value="Galactokinase"/>
    <property type="match status" value="1"/>
</dbReference>
<comment type="function">
    <text evidence="11">Catalyzes the transfer of the gamma-phosphate of ATP to D-galactose to form alpha-D-galactose-1-phosphate (Gal-1-P).</text>
</comment>
<dbReference type="InterPro" id="IPR022963">
    <property type="entry name" value="Galactokinase_bac"/>
</dbReference>
<sequence length="387" mass="41251">MTSLDKVQGAFSSKFGGKPAVVARAPGRVNLIGEHTDYNGGFVFPMAISRQTLVAAGPSDGTSIDVQSVQFREADSFAPGASEKAGGSWRDYVRGVVAIADKLGYRARPCKLLVDGDVPLGSGLSSSAALEVAVFGALDAFNGWDLPKMDIAKLAQRAENDFVGVNCGIMDQLVSVFGQEDCALFVDCRSLEFRAIPLHLAENGVQVAILDSEVPRTLATAGYNERRAQCEEGVELLSKALGRQLDALRDVSEVEFAAHQDALPMPIRARVRHVVSENSRVLRAVTALESGDVAEFGQLMDRSHQSLRDDYEVSCEELDLLVALARKVPGVLGARLTGAGFGGCAVALVRSDALSHLQQALADYMRQTGLTPTIWLCDAASGASRLL</sequence>
<dbReference type="InterPro" id="IPR014721">
    <property type="entry name" value="Ribsml_uS5_D2-typ_fold_subgr"/>
</dbReference>
<comment type="subcellular location">
    <subcellularLocation>
        <location evidence="11">Cytoplasm</location>
    </subcellularLocation>
</comment>
<name>A0A937X348_9BACT</name>
<keyword evidence="8 11" id="KW-0460">Magnesium</keyword>
<comment type="caution">
    <text evidence="16">The sequence shown here is derived from an EMBL/GenBank/DDBJ whole genome shotgun (WGS) entry which is preliminary data.</text>
</comment>
<feature type="domain" description="GHMP kinase C-terminal" evidence="14">
    <location>
        <begin position="285"/>
        <end position="366"/>
    </location>
</feature>
<evidence type="ECO:0000256" key="8">
    <source>
        <dbReference type="ARBA" id="ARBA00022842"/>
    </source>
</evidence>